<protein>
    <recommendedName>
        <fullName evidence="4">DUF1707 domain-containing protein</fullName>
    </recommendedName>
</protein>
<keyword evidence="3" id="KW-1185">Reference proteome</keyword>
<keyword evidence="1" id="KW-1133">Transmembrane helix</keyword>
<sequence length="137" mass="14403">MTPEAVVSTRERAVALRGELWQRHVSLRDLRPGGDDYDDAVEELVELTTALLEAEAEAKTRAAHRRPGRIGPVLSYLFAALCVTGAVLAGLFAPALAPAARWVLVGLLAAAALAAALLPLRRTGAERSAPEDGRAGA</sequence>
<feature type="transmembrane region" description="Helical" evidence="1">
    <location>
        <begin position="99"/>
        <end position="120"/>
    </location>
</feature>
<organism evidence="2 3">
    <name type="scientific">Pseudonocardia eucalypti</name>
    <dbReference type="NCBI Taxonomy" id="648755"/>
    <lineage>
        <taxon>Bacteria</taxon>
        <taxon>Bacillati</taxon>
        <taxon>Actinomycetota</taxon>
        <taxon>Actinomycetes</taxon>
        <taxon>Pseudonocardiales</taxon>
        <taxon>Pseudonocardiaceae</taxon>
        <taxon>Pseudonocardia</taxon>
    </lineage>
</organism>
<evidence type="ECO:0008006" key="4">
    <source>
        <dbReference type="Google" id="ProtNLM"/>
    </source>
</evidence>
<proteinExistence type="predicted"/>
<dbReference type="Proteomes" id="UP001428817">
    <property type="component" value="Unassembled WGS sequence"/>
</dbReference>
<evidence type="ECO:0000313" key="3">
    <source>
        <dbReference type="Proteomes" id="UP001428817"/>
    </source>
</evidence>
<reference evidence="3" key="1">
    <citation type="journal article" date="2019" name="Int. J. Syst. Evol. Microbiol.">
        <title>The Global Catalogue of Microorganisms (GCM) 10K type strain sequencing project: providing services to taxonomists for standard genome sequencing and annotation.</title>
        <authorList>
            <consortium name="The Broad Institute Genomics Platform"/>
            <consortium name="The Broad Institute Genome Sequencing Center for Infectious Disease"/>
            <person name="Wu L."/>
            <person name="Ma J."/>
        </authorList>
    </citation>
    <scope>NUCLEOTIDE SEQUENCE [LARGE SCALE GENOMIC DNA]</scope>
    <source>
        <strain evidence="3">JCM 18303</strain>
    </source>
</reference>
<evidence type="ECO:0000256" key="1">
    <source>
        <dbReference type="SAM" id="Phobius"/>
    </source>
</evidence>
<keyword evidence="1" id="KW-0812">Transmembrane</keyword>
<accession>A0ABP9RDQ7</accession>
<dbReference type="EMBL" id="BAABJP010000068">
    <property type="protein sequence ID" value="GAA5175821.1"/>
    <property type="molecule type" value="Genomic_DNA"/>
</dbReference>
<keyword evidence="1" id="KW-0472">Membrane</keyword>
<gene>
    <name evidence="2" type="ORF">GCM10023321_82640</name>
</gene>
<name>A0ABP9RDQ7_9PSEU</name>
<comment type="caution">
    <text evidence="2">The sequence shown here is derived from an EMBL/GenBank/DDBJ whole genome shotgun (WGS) entry which is preliminary data.</text>
</comment>
<feature type="transmembrane region" description="Helical" evidence="1">
    <location>
        <begin position="73"/>
        <end position="93"/>
    </location>
</feature>
<evidence type="ECO:0000313" key="2">
    <source>
        <dbReference type="EMBL" id="GAA5175821.1"/>
    </source>
</evidence>